<dbReference type="GO" id="GO:0019288">
    <property type="term" value="P:isopentenyl diphosphate biosynthetic process, methylerythritol 4-phosphate pathway"/>
    <property type="evidence" value="ECO:0007669"/>
    <property type="project" value="UniProtKB-UniRule"/>
</dbReference>
<evidence type="ECO:0000256" key="7">
    <source>
        <dbReference type="HAMAP-Rule" id="MF_00108"/>
    </source>
</evidence>
<dbReference type="PANTHER" id="PTHR32125:SF4">
    <property type="entry name" value="2-C-METHYL-D-ERYTHRITOL 4-PHOSPHATE CYTIDYLYLTRANSFERASE, CHLOROPLASTIC"/>
    <property type="match status" value="1"/>
</dbReference>
<comment type="pathway">
    <text evidence="2 7">Isoprenoid biosynthesis; isopentenyl diphosphate biosynthesis via DXP pathway; isopentenyl diphosphate from 1-deoxy-D-xylulose 5-phosphate: step 2/6.</text>
</comment>
<feature type="site" description="Positions MEP for the nucleophilic attack" evidence="7">
    <location>
        <position position="186"/>
    </location>
</feature>
<name>A0A6I6CUX4_9GAMM</name>
<keyword evidence="4 7" id="KW-0808">Transferase</keyword>
<reference evidence="8 9" key="1">
    <citation type="submission" date="2019-11" db="EMBL/GenBank/DDBJ databases">
        <authorList>
            <person name="Zhang J."/>
            <person name="Sun C."/>
        </authorList>
    </citation>
    <scope>NUCLEOTIDE SEQUENCE [LARGE SCALE GENOMIC DNA]</scope>
    <source>
        <strain evidence="9">sp2</strain>
    </source>
</reference>
<dbReference type="SUPFAM" id="SSF53448">
    <property type="entry name" value="Nucleotide-diphospho-sugar transferases"/>
    <property type="match status" value="1"/>
</dbReference>
<protein>
    <recommendedName>
        <fullName evidence="7">2-C-methyl-D-erythritol 4-phosphate cytidylyltransferase</fullName>
        <ecNumber evidence="7">2.7.7.60</ecNumber>
    </recommendedName>
    <alternativeName>
        <fullName evidence="7">4-diphosphocytidyl-2C-methyl-D-erythritol synthase</fullName>
    </alternativeName>
    <alternativeName>
        <fullName evidence="7">MEP cytidylyltransferase</fullName>
        <shortName evidence="7">MCT</shortName>
    </alternativeName>
</protein>
<gene>
    <name evidence="7" type="primary">ispD</name>
    <name evidence="8" type="ORF">GM160_04750</name>
</gene>
<evidence type="ECO:0000256" key="3">
    <source>
        <dbReference type="ARBA" id="ARBA00009789"/>
    </source>
</evidence>
<dbReference type="InterPro" id="IPR050088">
    <property type="entry name" value="IspD/TarI_cytidylyltransf_bact"/>
</dbReference>
<evidence type="ECO:0000256" key="4">
    <source>
        <dbReference type="ARBA" id="ARBA00022679"/>
    </source>
</evidence>
<dbReference type="NCBIfam" id="TIGR00453">
    <property type="entry name" value="ispD"/>
    <property type="match status" value="1"/>
</dbReference>
<evidence type="ECO:0000256" key="2">
    <source>
        <dbReference type="ARBA" id="ARBA00004787"/>
    </source>
</evidence>
<comment type="function">
    <text evidence="7">Catalyzes the formation of 4-diphosphocytidyl-2-C-methyl-D-erythritol from CTP and 2-C-methyl-D-erythritol 4-phosphate (MEP).</text>
</comment>
<dbReference type="CDD" id="cd02516">
    <property type="entry name" value="CDP-ME_synthetase"/>
    <property type="match status" value="1"/>
</dbReference>
<keyword evidence="5 7" id="KW-0548">Nucleotidyltransferase</keyword>
<dbReference type="Gene3D" id="3.90.550.10">
    <property type="entry name" value="Spore Coat Polysaccharide Biosynthesis Protein SpsA, Chain A"/>
    <property type="match status" value="1"/>
</dbReference>
<evidence type="ECO:0000313" key="8">
    <source>
        <dbReference type="EMBL" id="QGT78266.1"/>
    </source>
</evidence>
<evidence type="ECO:0000256" key="5">
    <source>
        <dbReference type="ARBA" id="ARBA00022695"/>
    </source>
</evidence>
<accession>A0A6I6CUX4</accession>
<evidence type="ECO:0000256" key="6">
    <source>
        <dbReference type="ARBA" id="ARBA00023229"/>
    </source>
</evidence>
<dbReference type="EC" id="2.7.7.60" evidence="7"/>
<organism evidence="8 9">
    <name type="scientific">Guyparkeria halophila</name>
    <dbReference type="NCBI Taxonomy" id="47960"/>
    <lineage>
        <taxon>Bacteria</taxon>
        <taxon>Pseudomonadati</taxon>
        <taxon>Pseudomonadota</taxon>
        <taxon>Gammaproteobacteria</taxon>
        <taxon>Chromatiales</taxon>
        <taxon>Thioalkalibacteraceae</taxon>
        <taxon>Guyparkeria</taxon>
    </lineage>
</organism>
<dbReference type="HAMAP" id="MF_00108">
    <property type="entry name" value="IspD"/>
    <property type="match status" value="1"/>
</dbReference>
<dbReference type="Proteomes" id="UP000427716">
    <property type="component" value="Chromosome"/>
</dbReference>
<dbReference type="GO" id="GO:0050518">
    <property type="term" value="F:2-C-methyl-D-erythritol 4-phosphate cytidylyltransferase activity"/>
    <property type="evidence" value="ECO:0007669"/>
    <property type="project" value="UniProtKB-UniRule"/>
</dbReference>
<dbReference type="InterPro" id="IPR034683">
    <property type="entry name" value="IspD/TarI"/>
</dbReference>
<dbReference type="PROSITE" id="PS01295">
    <property type="entry name" value="ISPD"/>
    <property type="match status" value="1"/>
</dbReference>
<comment type="catalytic activity">
    <reaction evidence="1 7">
        <text>2-C-methyl-D-erythritol 4-phosphate + CTP + H(+) = 4-CDP-2-C-methyl-D-erythritol + diphosphate</text>
        <dbReference type="Rhea" id="RHEA:13429"/>
        <dbReference type="ChEBI" id="CHEBI:15378"/>
        <dbReference type="ChEBI" id="CHEBI:33019"/>
        <dbReference type="ChEBI" id="CHEBI:37563"/>
        <dbReference type="ChEBI" id="CHEBI:57823"/>
        <dbReference type="ChEBI" id="CHEBI:58262"/>
        <dbReference type="EC" id="2.7.7.60"/>
    </reaction>
</comment>
<keyword evidence="9" id="KW-1185">Reference proteome</keyword>
<dbReference type="PANTHER" id="PTHR32125">
    <property type="entry name" value="2-C-METHYL-D-ERYTHRITOL 4-PHOSPHATE CYTIDYLYLTRANSFERASE, CHLOROPLASTIC"/>
    <property type="match status" value="1"/>
</dbReference>
<dbReference type="FunFam" id="3.90.550.10:FF:000003">
    <property type="entry name" value="2-C-methyl-D-erythritol 4-phosphate cytidylyltransferase"/>
    <property type="match status" value="1"/>
</dbReference>
<dbReference type="RefSeq" id="WP_156573581.1">
    <property type="nucleotide sequence ID" value="NZ_CP046415.1"/>
</dbReference>
<dbReference type="EMBL" id="CP046415">
    <property type="protein sequence ID" value="QGT78266.1"/>
    <property type="molecule type" value="Genomic_DNA"/>
</dbReference>
<proteinExistence type="inferred from homology"/>
<feature type="site" description="Positions MEP for the nucleophilic attack" evidence="7">
    <location>
        <position position="242"/>
    </location>
</feature>
<dbReference type="UniPathway" id="UPA00056">
    <property type="reaction ID" value="UER00093"/>
</dbReference>
<evidence type="ECO:0000313" key="9">
    <source>
        <dbReference type="Proteomes" id="UP000427716"/>
    </source>
</evidence>
<dbReference type="AlphaFoldDB" id="A0A6I6CUX4"/>
<dbReference type="InterPro" id="IPR001228">
    <property type="entry name" value="IspD"/>
</dbReference>
<dbReference type="Pfam" id="PF01128">
    <property type="entry name" value="IspD"/>
    <property type="match status" value="1"/>
</dbReference>
<sequence length="264" mass="27888">MSAAAAPLPPAAVSPSEAGRWWLLVPAAGFGRRMGGETPKQYLRLGGRPVLEITLSRFAGLPGLAGVVLVTSESLPEDLMPSSDVVGVPIHRVDGGASRALSVRNGLAVFRDRWAGLSPGQGDGLTDGLGEWVMVHDAARPCVLRGDLERLLDAARYPDGALLTAPVRDTIKRVDADGRVTGTVDRRTLRHALTPQMFPVGVLLEAIEQGLVAGAEITDEASAVERLGLAPRVVDSATDNLKITHPEDLGIARAILRRQGVLDD</sequence>
<dbReference type="KEGG" id="ghl:GM160_04750"/>
<keyword evidence="6 7" id="KW-0414">Isoprene biosynthesis</keyword>
<dbReference type="InterPro" id="IPR018294">
    <property type="entry name" value="ISPD_synthase_CS"/>
</dbReference>
<feature type="site" description="Transition state stabilizer" evidence="7">
    <location>
        <position position="40"/>
    </location>
</feature>
<feature type="site" description="Transition state stabilizer" evidence="7">
    <location>
        <position position="33"/>
    </location>
</feature>
<dbReference type="InterPro" id="IPR029044">
    <property type="entry name" value="Nucleotide-diphossugar_trans"/>
</dbReference>
<evidence type="ECO:0000256" key="1">
    <source>
        <dbReference type="ARBA" id="ARBA00001282"/>
    </source>
</evidence>
<comment type="similarity">
    <text evidence="3 7">Belongs to the IspD/TarI cytidylyltransferase family. IspD subfamily.</text>
</comment>